<feature type="domain" description="Peptidase S1" evidence="6">
    <location>
        <begin position="129"/>
        <end position="390"/>
    </location>
</feature>
<dbReference type="CDD" id="cd00190">
    <property type="entry name" value="Tryp_SPc"/>
    <property type="match status" value="1"/>
</dbReference>
<keyword evidence="1 5" id="KW-0732">Signal</keyword>
<sequence>MRVWASVCLVLAVTVESQRLGVTTRLGLLGPEIGLDPVPGSNFNPPPRDAGITRCVCLPVNQVCPEGQATPPQRPEGVAINHGAGQIDVRIVNLLTGGQCPGQKMCCPGGELSTGQGTNPVLPNKLPINTGGCGFQNPLPVPNQPAKFAEAEFGEYPWMAVVLDNGNNYKGGGVLISENWVLTAAHKVNNERNLKVRLGEHDVTKPKDHPNFDHIEIPVGRIIIHPELKVDTLQNDVGLLNLQRPVNTNRFPHIGTACLPRQGQIFAGENQCWVTGFGKDAFEGVGEFQRILKEVDVPVQDPFVCQERLRSTRLGQTFTLDRNSFLCAGGIEGKDACTGDGGAPLVCRPERGQWTVAGLVAWGIGCATSEVPGVYVNIASYADFIRRYVR</sequence>
<reference evidence="7" key="1">
    <citation type="journal article" date="2005" name="Dev. Comp. Immunol.">
        <title>Exocytosis and proteomic analysis of the vesicle content of granular hemocytes from a crayfish.</title>
        <authorList>
            <person name="Sricharoen S."/>
            <person name="Kim J.J."/>
            <person name="Tunkitjanukit S."/>
            <person name="Soderhall K."/>
            <person name="Soderhall I."/>
        </authorList>
    </citation>
    <scope>NUCLEOTIDE SEQUENCE</scope>
</reference>
<proteinExistence type="evidence at transcript level"/>
<dbReference type="SMART" id="SM00020">
    <property type="entry name" value="Tryp_SPc"/>
    <property type="match status" value="1"/>
</dbReference>
<evidence type="ECO:0000313" key="7">
    <source>
        <dbReference type="EMBL" id="AAX55746.1"/>
    </source>
</evidence>
<evidence type="ECO:0000256" key="3">
    <source>
        <dbReference type="ARBA" id="ARBA00023180"/>
    </source>
</evidence>
<dbReference type="AlphaFoldDB" id="Q56P34"/>
<protein>
    <submittedName>
        <fullName evidence="7">Serine proteinase-like protein 1</fullName>
    </submittedName>
</protein>
<dbReference type="PRINTS" id="PR00722">
    <property type="entry name" value="CHYMOTRYPSIN"/>
</dbReference>
<evidence type="ECO:0000256" key="5">
    <source>
        <dbReference type="SAM" id="SignalP"/>
    </source>
</evidence>
<dbReference type="InterPro" id="IPR051487">
    <property type="entry name" value="Ser/Thr_Proteases_Immune/Dev"/>
</dbReference>
<dbReference type="GO" id="GO:0006508">
    <property type="term" value="P:proteolysis"/>
    <property type="evidence" value="ECO:0007669"/>
    <property type="project" value="InterPro"/>
</dbReference>
<evidence type="ECO:0000256" key="4">
    <source>
        <dbReference type="ARBA" id="ARBA00024195"/>
    </source>
</evidence>
<name>Q56P34_PACLE</name>
<dbReference type="InterPro" id="IPR043504">
    <property type="entry name" value="Peptidase_S1_PA_chymotrypsin"/>
</dbReference>
<feature type="chain" id="PRO_5004251030" evidence="5">
    <location>
        <begin position="18"/>
        <end position="390"/>
    </location>
</feature>
<feature type="signal peptide" evidence="5">
    <location>
        <begin position="1"/>
        <end position="17"/>
    </location>
</feature>
<dbReference type="Pfam" id="PF00089">
    <property type="entry name" value="Trypsin"/>
    <property type="match status" value="1"/>
</dbReference>
<evidence type="ECO:0000256" key="2">
    <source>
        <dbReference type="ARBA" id="ARBA00023157"/>
    </source>
</evidence>
<dbReference type="InterPro" id="IPR001314">
    <property type="entry name" value="Peptidase_S1A"/>
</dbReference>
<dbReference type="GO" id="GO:0004252">
    <property type="term" value="F:serine-type endopeptidase activity"/>
    <property type="evidence" value="ECO:0007669"/>
    <property type="project" value="InterPro"/>
</dbReference>
<dbReference type="FunFam" id="2.40.10.10:FF:000028">
    <property type="entry name" value="Serine protease easter"/>
    <property type="match status" value="1"/>
</dbReference>
<evidence type="ECO:0000256" key="1">
    <source>
        <dbReference type="ARBA" id="ARBA00022729"/>
    </source>
</evidence>
<comment type="similarity">
    <text evidence="4">Belongs to the peptidase S1 family. CLIP subfamily.</text>
</comment>
<dbReference type="FunFam" id="2.40.10.10:FF:000002">
    <property type="entry name" value="Transmembrane protease serine"/>
    <property type="match status" value="1"/>
</dbReference>
<dbReference type="InterPro" id="IPR009003">
    <property type="entry name" value="Peptidase_S1_PA"/>
</dbReference>
<evidence type="ECO:0000259" key="6">
    <source>
        <dbReference type="PROSITE" id="PS50240"/>
    </source>
</evidence>
<dbReference type="SUPFAM" id="SSF50494">
    <property type="entry name" value="Trypsin-like serine proteases"/>
    <property type="match status" value="1"/>
</dbReference>
<dbReference type="PANTHER" id="PTHR24256">
    <property type="entry name" value="TRYPTASE-RELATED"/>
    <property type="match status" value="1"/>
</dbReference>
<keyword evidence="2" id="KW-1015">Disulfide bond</keyword>
<dbReference type="EMBL" id="AY861652">
    <property type="protein sequence ID" value="AAX55746.1"/>
    <property type="molecule type" value="mRNA"/>
</dbReference>
<dbReference type="Gene3D" id="2.40.10.10">
    <property type="entry name" value="Trypsin-like serine proteases"/>
    <property type="match status" value="1"/>
</dbReference>
<dbReference type="PROSITE" id="PS50240">
    <property type="entry name" value="TRYPSIN_DOM"/>
    <property type="match status" value="1"/>
</dbReference>
<organism evidence="7">
    <name type="scientific">Pacifastacus leniusculus</name>
    <name type="common">Signal crayfish</name>
    <dbReference type="NCBI Taxonomy" id="6720"/>
    <lineage>
        <taxon>Eukaryota</taxon>
        <taxon>Metazoa</taxon>
        <taxon>Ecdysozoa</taxon>
        <taxon>Arthropoda</taxon>
        <taxon>Crustacea</taxon>
        <taxon>Multicrustacea</taxon>
        <taxon>Malacostraca</taxon>
        <taxon>Eumalacostraca</taxon>
        <taxon>Eucarida</taxon>
        <taxon>Decapoda</taxon>
        <taxon>Pleocyemata</taxon>
        <taxon>Astacidea</taxon>
        <taxon>Astacoidea</taxon>
        <taxon>Astacidae</taxon>
        <taxon>Pacifastacus</taxon>
    </lineage>
</organism>
<dbReference type="InterPro" id="IPR001254">
    <property type="entry name" value="Trypsin_dom"/>
</dbReference>
<keyword evidence="3" id="KW-0325">Glycoprotein</keyword>
<accession>Q56P34</accession>